<sequence>MSRLLPSRPTWKAFVVTGRTFGGSATGTATVTIPSTAEPGNLLLVVGVSQVSNSTLSVDSSPNWAMLAQAVVANRPTIGCAWGVAGSAGALTLSGSTSLAWSCTSLRGWNGVTADLKAAGANNYGAVPVTALDPGYPAGVEWLCFTGFVNSARSTPSVLPSGFGNQQSYHVNTTRASIDTVDRIRTGAQPSANWQSGDGYWSTLTIGARAA</sequence>
<dbReference type="EMBL" id="CP079105">
    <property type="protein sequence ID" value="QXQ14823.1"/>
    <property type="molecule type" value="Genomic_DNA"/>
</dbReference>
<evidence type="ECO:0000313" key="2">
    <source>
        <dbReference type="Proteomes" id="UP000887023"/>
    </source>
</evidence>
<protein>
    <submittedName>
        <fullName evidence="1">Uncharacterized protein</fullName>
    </submittedName>
</protein>
<reference evidence="1" key="1">
    <citation type="submission" date="2021-07" db="EMBL/GenBank/DDBJ databases">
        <title>Candidatus Kaistella beijingensis sp. nov. isolated from a municipal wastewater treatment plant is involved in sludge foaming.</title>
        <authorList>
            <person name="Song Y."/>
            <person name="Liu S.-J."/>
        </authorList>
    </citation>
    <scope>NUCLEOTIDE SEQUENCE</scope>
    <source>
        <strain evidence="1">DSM 43998</strain>
    </source>
</reference>
<dbReference type="RefSeq" id="WP_066474782.1">
    <property type="nucleotide sequence ID" value="NZ_CBCRUZ010000014.1"/>
</dbReference>
<keyword evidence="2" id="KW-1185">Reference proteome</keyword>
<proteinExistence type="predicted"/>
<organism evidence="1 2">
    <name type="scientific">Skermania pinensis</name>
    <dbReference type="NCBI Taxonomy" id="39122"/>
    <lineage>
        <taxon>Bacteria</taxon>
        <taxon>Bacillati</taxon>
        <taxon>Actinomycetota</taxon>
        <taxon>Actinomycetes</taxon>
        <taxon>Mycobacteriales</taxon>
        <taxon>Gordoniaceae</taxon>
        <taxon>Skermania</taxon>
    </lineage>
</organism>
<accession>A0ABX8SAD2</accession>
<name>A0ABX8SAD2_9ACTN</name>
<gene>
    <name evidence="1" type="ORF">KV203_05430</name>
</gene>
<dbReference type="Proteomes" id="UP000887023">
    <property type="component" value="Chromosome"/>
</dbReference>
<evidence type="ECO:0000313" key="1">
    <source>
        <dbReference type="EMBL" id="QXQ14823.1"/>
    </source>
</evidence>